<name>A0ABW5NN90_9FLAO</name>
<dbReference type="Pfam" id="PF00903">
    <property type="entry name" value="Glyoxalase"/>
    <property type="match status" value="1"/>
</dbReference>
<dbReference type="RefSeq" id="WP_379819252.1">
    <property type="nucleotide sequence ID" value="NZ_JBHUMD010000001.1"/>
</dbReference>
<accession>A0ABW5NN90</accession>
<sequence>MSQFTSLKPILYTRALTDTVKFYTEVLGFVCLAFEEAWGWASLVKDDVELMFSSPNEHIPFDAPLFTGSFYIVTDKVDELWDAYKDKCKVCYEPESFDYEMREFAIYDNNGYLLQFGQEIKQENENI</sequence>
<gene>
    <name evidence="2" type="ORF">ACFSR3_00690</name>
</gene>
<dbReference type="EMBL" id="JBHUMD010000001">
    <property type="protein sequence ID" value="MFD2600556.1"/>
    <property type="molecule type" value="Genomic_DNA"/>
</dbReference>
<dbReference type="PROSITE" id="PS51819">
    <property type="entry name" value="VOC"/>
    <property type="match status" value="1"/>
</dbReference>
<dbReference type="InterPro" id="IPR004360">
    <property type="entry name" value="Glyas_Fos-R_dOase_dom"/>
</dbReference>
<dbReference type="InterPro" id="IPR029068">
    <property type="entry name" value="Glyas_Bleomycin-R_OHBP_Dase"/>
</dbReference>
<dbReference type="SUPFAM" id="SSF54593">
    <property type="entry name" value="Glyoxalase/Bleomycin resistance protein/Dihydroxybiphenyl dioxygenase"/>
    <property type="match status" value="1"/>
</dbReference>
<organism evidence="2 3">
    <name type="scientific">Flavobacterium suzhouense</name>
    <dbReference type="NCBI Taxonomy" id="1529638"/>
    <lineage>
        <taxon>Bacteria</taxon>
        <taxon>Pseudomonadati</taxon>
        <taxon>Bacteroidota</taxon>
        <taxon>Flavobacteriia</taxon>
        <taxon>Flavobacteriales</taxon>
        <taxon>Flavobacteriaceae</taxon>
        <taxon>Flavobacterium</taxon>
    </lineage>
</organism>
<evidence type="ECO:0000259" key="1">
    <source>
        <dbReference type="PROSITE" id="PS51819"/>
    </source>
</evidence>
<evidence type="ECO:0000313" key="2">
    <source>
        <dbReference type="EMBL" id="MFD2600556.1"/>
    </source>
</evidence>
<dbReference type="Gene3D" id="3.10.180.10">
    <property type="entry name" value="2,3-Dihydroxybiphenyl 1,2-Dioxygenase, domain 1"/>
    <property type="match status" value="1"/>
</dbReference>
<feature type="domain" description="VOC" evidence="1">
    <location>
        <begin position="3"/>
        <end position="119"/>
    </location>
</feature>
<dbReference type="InterPro" id="IPR037523">
    <property type="entry name" value="VOC_core"/>
</dbReference>
<comment type="caution">
    <text evidence="2">The sequence shown here is derived from an EMBL/GenBank/DDBJ whole genome shotgun (WGS) entry which is preliminary data.</text>
</comment>
<evidence type="ECO:0000313" key="3">
    <source>
        <dbReference type="Proteomes" id="UP001597480"/>
    </source>
</evidence>
<dbReference type="Proteomes" id="UP001597480">
    <property type="component" value="Unassembled WGS sequence"/>
</dbReference>
<protein>
    <submittedName>
        <fullName evidence="2">VOC family protein</fullName>
    </submittedName>
</protein>
<reference evidence="3" key="1">
    <citation type="journal article" date="2019" name="Int. J. Syst. Evol. Microbiol.">
        <title>The Global Catalogue of Microorganisms (GCM) 10K type strain sequencing project: providing services to taxonomists for standard genome sequencing and annotation.</title>
        <authorList>
            <consortium name="The Broad Institute Genomics Platform"/>
            <consortium name="The Broad Institute Genome Sequencing Center for Infectious Disease"/>
            <person name="Wu L."/>
            <person name="Ma J."/>
        </authorList>
    </citation>
    <scope>NUCLEOTIDE SEQUENCE [LARGE SCALE GENOMIC DNA]</scope>
    <source>
        <strain evidence="3">KCTC 42107</strain>
    </source>
</reference>
<keyword evidence="3" id="KW-1185">Reference proteome</keyword>
<proteinExistence type="predicted"/>